<dbReference type="GO" id="GO:0003697">
    <property type="term" value="F:single-stranded DNA binding"/>
    <property type="evidence" value="ECO:0007669"/>
    <property type="project" value="InterPro"/>
</dbReference>
<evidence type="ECO:0000313" key="3">
    <source>
        <dbReference type="EMBL" id="KAK4745691.1"/>
    </source>
</evidence>
<sequence>MDACRCSSFMRIKAPSSIRFFPRALSDARPSPAGCFSSGELDGCSAVYRHALKSKNPTVIRWKPELVNKVSLIGTILFPLKQFATRNGSFGVHTVLSVQADPHTSRAFRMRLNMWDKMAEISWQHLRPNDFIYVSGQLDCYTRAAIDGQLMTFYKVNVHELNYVAKQIQQPVPKNLDKPMTAHAGASFNERRRERLILWQVFFANPYEWWDNRKHKSNPHQPDFKHKDTYEVLWLTPNDPPWIRKQLELLDSKMNRGLADYSSSYYRISKWEYDE</sequence>
<evidence type="ECO:0000313" key="4">
    <source>
        <dbReference type="Proteomes" id="UP001345219"/>
    </source>
</evidence>
<dbReference type="InterPro" id="IPR000424">
    <property type="entry name" value="Primosome_PriB/ssb"/>
</dbReference>
<protein>
    <recommendedName>
        <fullName evidence="5">Protein OSB1, mitochondrial</fullName>
    </recommendedName>
</protein>
<dbReference type="Gene3D" id="2.40.50.140">
    <property type="entry name" value="Nucleic acid-binding proteins"/>
    <property type="match status" value="1"/>
</dbReference>
<dbReference type="GO" id="GO:0006264">
    <property type="term" value="P:mitochondrial DNA replication"/>
    <property type="evidence" value="ECO:0007669"/>
    <property type="project" value="TreeGrafter"/>
</dbReference>
<dbReference type="GO" id="GO:0042645">
    <property type="term" value="C:mitochondrial nucleoid"/>
    <property type="evidence" value="ECO:0007669"/>
    <property type="project" value="TreeGrafter"/>
</dbReference>
<organism evidence="3 4">
    <name type="scientific">Trapa incisa</name>
    <dbReference type="NCBI Taxonomy" id="236973"/>
    <lineage>
        <taxon>Eukaryota</taxon>
        <taxon>Viridiplantae</taxon>
        <taxon>Streptophyta</taxon>
        <taxon>Embryophyta</taxon>
        <taxon>Tracheophyta</taxon>
        <taxon>Spermatophyta</taxon>
        <taxon>Magnoliopsida</taxon>
        <taxon>eudicotyledons</taxon>
        <taxon>Gunneridae</taxon>
        <taxon>Pentapetalae</taxon>
        <taxon>rosids</taxon>
        <taxon>malvids</taxon>
        <taxon>Myrtales</taxon>
        <taxon>Lythraceae</taxon>
        <taxon>Trapa</taxon>
    </lineage>
</organism>
<keyword evidence="4" id="KW-1185">Reference proteome</keyword>
<dbReference type="Proteomes" id="UP001345219">
    <property type="component" value="Chromosome 10"/>
</dbReference>
<gene>
    <name evidence="3" type="ORF">SAY87_012003</name>
</gene>
<reference evidence="3 4" key="1">
    <citation type="journal article" date="2023" name="Hortic Res">
        <title>Pangenome of water caltrop reveals structural variations and asymmetric subgenome divergence after allopolyploidization.</title>
        <authorList>
            <person name="Zhang X."/>
            <person name="Chen Y."/>
            <person name="Wang L."/>
            <person name="Yuan Y."/>
            <person name="Fang M."/>
            <person name="Shi L."/>
            <person name="Lu R."/>
            <person name="Comes H.P."/>
            <person name="Ma Y."/>
            <person name="Chen Y."/>
            <person name="Huang G."/>
            <person name="Zhou Y."/>
            <person name="Zheng Z."/>
            <person name="Qiu Y."/>
        </authorList>
    </citation>
    <scope>NUCLEOTIDE SEQUENCE [LARGE SCALE GENOMIC DNA]</scope>
    <source>
        <tissue evidence="3">Roots</tissue>
    </source>
</reference>
<dbReference type="EMBL" id="JAXIOK010000021">
    <property type="protein sequence ID" value="KAK4745691.1"/>
    <property type="molecule type" value="Genomic_DNA"/>
</dbReference>
<dbReference type="PANTHER" id="PTHR10302">
    <property type="entry name" value="SINGLE-STRANDED DNA-BINDING PROTEIN"/>
    <property type="match status" value="1"/>
</dbReference>
<evidence type="ECO:0000256" key="1">
    <source>
        <dbReference type="ARBA" id="ARBA00023125"/>
    </source>
</evidence>
<evidence type="ECO:0000256" key="2">
    <source>
        <dbReference type="PROSITE-ProRule" id="PRU00252"/>
    </source>
</evidence>
<dbReference type="SUPFAM" id="SSF50249">
    <property type="entry name" value="Nucleic acid-binding proteins"/>
    <property type="match status" value="1"/>
</dbReference>
<proteinExistence type="predicted"/>
<dbReference type="InterPro" id="IPR012340">
    <property type="entry name" value="NA-bd_OB-fold"/>
</dbReference>
<evidence type="ECO:0008006" key="5">
    <source>
        <dbReference type="Google" id="ProtNLM"/>
    </source>
</evidence>
<dbReference type="AlphaFoldDB" id="A0AAN7GGT3"/>
<dbReference type="PROSITE" id="PS50935">
    <property type="entry name" value="SSB"/>
    <property type="match status" value="1"/>
</dbReference>
<dbReference type="InterPro" id="IPR011344">
    <property type="entry name" value="ssDNA-bd"/>
</dbReference>
<accession>A0AAN7GGT3</accession>
<keyword evidence="1 2" id="KW-0238">DNA-binding</keyword>
<name>A0AAN7GGT3_9MYRT</name>
<dbReference type="PANTHER" id="PTHR10302:SF18">
    <property type="entry name" value="PROTEIN OSB1, MITOCHONDRIAL"/>
    <property type="match status" value="1"/>
</dbReference>
<comment type="caution">
    <text evidence="3">The sequence shown here is derived from an EMBL/GenBank/DDBJ whole genome shotgun (WGS) entry which is preliminary data.</text>
</comment>